<gene>
    <name evidence="3" type="ORF">HK439_00535</name>
</gene>
<dbReference type="PANTHER" id="PTHR43540">
    <property type="entry name" value="PEROXYUREIDOACRYLATE/UREIDOACRYLATE AMIDOHYDROLASE-RELATED"/>
    <property type="match status" value="1"/>
</dbReference>
<dbReference type="PANTHER" id="PTHR43540:SF15">
    <property type="entry name" value="BLR5631 PROTEIN"/>
    <property type="match status" value="1"/>
</dbReference>
<keyword evidence="1 3" id="KW-0378">Hydrolase</keyword>
<evidence type="ECO:0000259" key="2">
    <source>
        <dbReference type="Pfam" id="PF00857"/>
    </source>
</evidence>
<dbReference type="InterPro" id="IPR000868">
    <property type="entry name" value="Isochorismatase-like_dom"/>
</dbReference>
<dbReference type="Gene3D" id="3.40.50.850">
    <property type="entry name" value="Isochorismatase-like"/>
    <property type="match status" value="1"/>
</dbReference>
<dbReference type="Proteomes" id="UP000598467">
    <property type="component" value="Unassembled WGS sequence"/>
</dbReference>
<dbReference type="EMBL" id="JABFCZ010000001">
    <property type="protein sequence ID" value="MBD1544734.1"/>
    <property type="molecule type" value="Genomic_DNA"/>
</dbReference>
<dbReference type="AlphaFoldDB" id="A0A926S8B8"/>
<reference evidence="3" key="1">
    <citation type="submission" date="2020-05" db="EMBL/GenBank/DDBJ databases">
        <title>Identification of trans-AT polyketide cluster in two marine bacteria, producers of a novel glutaramide-containing polyketide sesbanimide D and analogs.</title>
        <authorList>
            <person name="Kacar D."/>
            <person name="Rodriguez P."/>
            <person name="Canedo L."/>
            <person name="Gonzalez E."/>
            <person name="Galan B."/>
            <person name="De La Calle F."/>
            <person name="Garcia J.L."/>
        </authorList>
    </citation>
    <scope>NUCLEOTIDE SEQUENCE</scope>
    <source>
        <strain evidence="3">PHM038</strain>
    </source>
</reference>
<protein>
    <submittedName>
        <fullName evidence="3">Cysteine hydrolase</fullName>
    </submittedName>
</protein>
<comment type="caution">
    <text evidence="3">The sequence shown here is derived from an EMBL/GenBank/DDBJ whole genome shotgun (WGS) entry which is preliminary data.</text>
</comment>
<organism evidence="3 4">
    <name type="scientific">Roseibium aggregatum</name>
    <dbReference type="NCBI Taxonomy" id="187304"/>
    <lineage>
        <taxon>Bacteria</taxon>
        <taxon>Pseudomonadati</taxon>
        <taxon>Pseudomonadota</taxon>
        <taxon>Alphaproteobacteria</taxon>
        <taxon>Hyphomicrobiales</taxon>
        <taxon>Stappiaceae</taxon>
        <taxon>Roseibium</taxon>
    </lineage>
</organism>
<dbReference type="GO" id="GO:0016787">
    <property type="term" value="F:hydrolase activity"/>
    <property type="evidence" value="ECO:0007669"/>
    <property type="project" value="UniProtKB-KW"/>
</dbReference>
<evidence type="ECO:0000313" key="3">
    <source>
        <dbReference type="EMBL" id="MBD1544734.1"/>
    </source>
</evidence>
<evidence type="ECO:0000313" key="4">
    <source>
        <dbReference type="Proteomes" id="UP000598467"/>
    </source>
</evidence>
<accession>A0A926S8B8</accession>
<dbReference type="InterPro" id="IPR050272">
    <property type="entry name" value="Isochorismatase-like_hydrls"/>
</dbReference>
<feature type="domain" description="Isochorismatase-like" evidence="2">
    <location>
        <begin position="30"/>
        <end position="198"/>
    </location>
</feature>
<evidence type="ECO:0000256" key="1">
    <source>
        <dbReference type="ARBA" id="ARBA00022801"/>
    </source>
</evidence>
<sequence length="203" mass="20979">MTDPDLNRPKTLLELAGVPGWTTPAAGEAAVILIDAQKEYVSGALPLEGIDDALGEVSRLRDRADELGLPVIHVRHVGRSGGLFDIEAEGGKFCGAAEPGDGEIIVGKALPNAFAGTDLQDRLTGLGVRKLIVAGFMTHMCVSSMVRAALDLGYSSAVVAKACASRALPVPGGGVLSGTDVHRAALTELADRFALVLEDARAV</sequence>
<dbReference type="Pfam" id="PF00857">
    <property type="entry name" value="Isochorismatase"/>
    <property type="match status" value="1"/>
</dbReference>
<dbReference type="CDD" id="cd01014">
    <property type="entry name" value="nicotinamidase_related"/>
    <property type="match status" value="1"/>
</dbReference>
<dbReference type="SUPFAM" id="SSF52499">
    <property type="entry name" value="Isochorismatase-like hydrolases"/>
    <property type="match status" value="1"/>
</dbReference>
<dbReference type="InterPro" id="IPR036380">
    <property type="entry name" value="Isochorismatase-like_sf"/>
</dbReference>
<dbReference type="RefSeq" id="WP_190289410.1">
    <property type="nucleotide sequence ID" value="NZ_JABFCZ010000001.1"/>
</dbReference>
<proteinExistence type="predicted"/>
<name>A0A926S8B8_9HYPH</name>